<dbReference type="GO" id="GO:0003735">
    <property type="term" value="F:structural constituent of ribosome"/>
    <property type="evidence" value="ECO:0007669"/>
    <property type="project" value="InterPro"/>
</dbReference>
<dbReference type="Gene3D" id="3.30.300.20">
    <property type="match status" value="1"/>
</dbReference>
<sequence>MIEREFIKEKTKYLKIKEYIDSVIGSAAGVGKIIVEKTPLGEKILVYAVRPGLIIGRGGTMIQELTVTLRNKFKLDNPQIEVTELENPNLSAAVMSKKVAADLERFGSSRFKAIGYRTLMQIMKSGALGAEIMISGRGVPGARAHSWRFPAGHMKKSGQVALEQIDHVKTGANLRSGTVGIQVRIMHPDIYQPDIIKIIEGVHIPEEVQKEIDMLEAEEQKAQKLLLKNTEPKPKKKKAEATDQIVTEIQEVKPELGSSQQGSANKSSLGKPKKRAKPKLSEAELGPAKQDVSLGKSDTDSEKTNTISQDEVSEEPNENATQEANNEEVIQDTEKSGQ</sequence>
<dbReference type="EMBL" id="KC999255">
    <property type="protein sequence ID" value="AGT99752.1"/>
    <property type="molecule type" value="Genomic_DNA"/>
</dbReference>
<feature type="domain" description="KH type-2" evidence="7">
    <location>
        <begin position="16"/>
        <end position="86"/>
    </location>
</feature>
<dbReference type="Pfam" id="PF07650">
    <property type="entry name" value="KH_2"/>
    <property type="match status" value="1"/>
</dbReference>
<dbReference type="PROSITE" id="PS50823">
    <property type="entry name" value="KH_TYPE_2"/>
    <property type="match status" value="1"/>
</dbReference>
<proteinExistence type="inferred from homology"/>
<evidence type="ECO:0000256" key="4">
    <source>
        <dbReference type="ARBA" id="ARBA00022980"/>
    </source>
</evidence>
<dbReference type="InterPro" id="IPR004044">
    <property type="entry name" value="KH_dom_type_2"/>
</dbReference>
<dbReference type="CDD" id="cd02411">
    <property type="entry name" value="KH-II_30S_S3_arch"/>
    <property type="match status" value="1"/>
</dbReference>
<evidence type="ECO:0000256" key="2">
    <source>
        <dbReference type="ARBA" id="ARBA00022730"/>
    </source>
</evidence>
<dbReference type="InterPro" id="IPR036419">
    <property type="entry name" value="Ribosomal_S3_C_sf"/>
</dbReference>
<dbReference type="SUPFAM" id="SSF54821">
    <property type="entry name" value="Ribosomal protein S3 C-terminal domain"/>
    <property type="match status" value="1"/>
</dbReference>
<keyword evidence="3" id="KW-0694">RNA-binding</keyword>
<evidence type="ECO:0000256" key="1">
    <source>
        <dbReference type="ARBA" id="ARBA00010761"/>
    </source>
</evidence>
<dbReference type="NCBIfam" id="NF003219">
    <property type="entry name" value="PRK04191.1"/>
    <property type="match status" value="1"/>
</dbReference>
<feature type="region of interest" description="Disordered" evidence="6">
    <location>
        <begin position="251"/>
        <end position="338"/>
    </location>
</feature>
<dbReference type="NCBIfam" id="TIGR01008">
    <property type="entry name" value="uS3_euk_arch"/>
    <property type="match status" value="1"/>
</dbReference>
<dbReference type="Gene3D" id="3.30.1140.32">
    <property type="entry name" value="Ribosomal protein S3, C-terminal domain"/>
    <property type="match status" value="1"/>
</dbReference>
<protein>
    <submittedName>
        <fullName evidence="8">30S ribosomal protein S3</fullName>
    </submittedName>
</protein>
<dbReference type="PANTHER" id="PTHR11760">
    <property type="entry name" value="30S/40S RIBOSOMAL PROTEIN S3"/>
    <property type="match status" value="1"/>
</dbReference>
<keyword evidence="4 8" id="KW-0689">Ribosomal protein</keyword>
<evidence type="ECO:0000256" key="5">
    <source>
        <dbReference type="ARBA" id="ARBA00023274"/>
    </source>
</evidence>
<dbReference type="InterPro" id="IPR004087">
    <property type="entry name" value="KH_dom"/>
</dbReference>
<name>U3GQU0_9ZZZZ</name>
<dbReference type="AlphaFoldDB" id="U3GQU0"/>
<dbReference type="InterPro" id="IPR009019">
    <property type="entry name" value="KH_sf_prok-type"/>
</dbReference>
<dbReference type="InterPro" id="IPR057258">
    <property type="entry name" value="Ribosomal_uS3"/>
</dbReference>
<dbReference type="InterPro" id="IPR005703">
    <property type="entry name" value="Ribosomal_uS3_euk/arc"/>
</dbReference>
<dbReference type="InterPro" id="IPR015946">
    <property type="entry name" value="KH_dom-like_a/b"/>
</dbReference>
<comment type="similarity">
    <text evidence="1">Belongs to the universal ribosomal protein uS3 family.</text>
</comment>
<reference evidence="8" key="1">
    <citation type="journal article" date="2015" name="Nat. Commun.">
        <title>Diverse, uncultivated ultra-small bacterial cells in groundwater.</title>
        <authorList>
            <person name="Luef B."/>
            <person name="Frischkorn K.R."/>
            <person name="Wrighton K.C."/>
            <person name="Holman H.-Y.N."/>
            <person name="Birarda G."/>
            <person name="Thomas B.C."/>
            <person name="Singh A."/>
            <person name="Williams K.H."/>
            <person name="Siegerist C.E."/>
            <person name="Tringe S.G."/>
            <person name="Downing K.H."/>
            <person name="Comolli L.R."/>
            <person name="Banfield J.F."/>
        </authorList>
    </citation>
    <scope>NUCLEOTIDE SEQUENCE</scope>
</reference>
<evidence type="ECO:0000256" key="6">
    <source>
        <dbReference type="SAM" id="MobiDB-lite"/>
    </source>
</evidence>
<keyword evidence="2" id="KW-0699">rRNA-binding</keyword>
<dbReference type="SMART" id="SM00322">
    <property type="entry name" value="KH"/>
    <property type="match status" value="1"/>
</dbReference>
<dbReference type="GO" id="GO:1990904">
    <property type="term" value="C:ribonucleoprotein complex"/>
    <property type="evidence" value="ECO:0007669"/>
    <property type="project" value="UniProtKB-KW"/>
</dbReference>
<feature type="compositionally biased region" description="Polar residues" evidence="6">
    <location>
        <begin position="257"/>
        <end position="268"/>
    </location>
</feature>
<keyword evidence="5" id="KW-0687">Ribonucleoprotein</keyword>
<evidence type="ECO:0000256" key="3">
    <source>
        <dbReference type="ARBA" id="ARBA00022884"/>
    </source>
</evidence>
<evidence type="ECO:0000259" key="7">
    <source>
        <dbReference type="PROSITE" id="PS50823"/>
    </source>
</evidence>
<dbReference type="SUPFAM" id="SSF54814">
    <property type="entry name" value="Prokaryotic type KH domain (KH-domain type II)"/>
    <property type="match status" value="1"/>
</dbReference>
<evidence type="ECO:0000313" key="8">
    <source>
        <dbReference type="EMBL" id="AGT99752.1"/>
    </source>
</evidence>
<dbReference type="Pfam" id="PF00189">
    <property type="entry name" value="Ribosomal_S3_C"/>
    <property type="match status" value="1"/>
</dbReference>
<organism evidence="8">
    <name type="scientific">uncultured organism</name>
    <dbReference type="NCBI Taxonomy" id="155900"/>
    <lineage>
        <taxon>unclassified sequences</taxon>
        <taxon>environmental samples</taxon>
    </lineage>
</organism>
<dbReference type="GO" id="GO:0019843">
    <property type="term" value="F:rRNA binding"/>
    <property type="evidence" value="ECO:0007669"/>
    <property type="project" value="UniProtKB-KW"/>
</dbReference>
<dbReference type="InterPro" id="IPR001351">
    <property type="entry name" value="Ribosomal_uS3_C"/>
</dbReference>
<dbReference type="PANTHER" id="PTHR11760:SF32">
    <property type="entry name" value="SMALL RIBOSOMAL SUBUNIT PROTEIN US3"/>
    <property type="match status" value="1"/>
</dbReference>
<accession>U3GQU0</accession>